<dbReference type="InterPro" id="IPR043128">
    <property type="entry name" value="Rev_trsase/Diguanyl_cyclase"/>
</dbReference>
<dbReference type="Proteomes" id="UP000475582">
    <property type="component" value="Unassembled WGS sequence"/>
</dbReference>
<keyword evidence="6" id="KW-1185">Reference proteome</keyword>
<feature type="transmembrane region" description="Helical" evidence="3">
    <location>
        <begin position="51"/>
        <end position="70"/>
    </location>
</feature>
<evidence type="ECO:0000256" key="2">
    <source>
        <dbReference type="ARBA" id="ARBA00034247"/>
    </source>
</evidence>
<dbReference type="FunFam" id="3.30.70.270:FF:000001">
    <property type="entry name" value="Diguanylate cyclase domain protein"/>
    <property type="match status" value="1"/>
</dbReference>
<keyword evidence="3" id="KW-1133">Transmembrane helix</keyword>
<keyword evidence="3" id="KW-0812">Transmembrane</keyword>
<reference evidence="5 6" key="1">
    <citation type="submission" date="2019-11" db="EMBL/GenBank/DDBJ databases">
        <title>Type strains purchased from KCTC, JCM and DSMZ.</title>
        <authorList>
            <person name="Lu H."/>
        </authorList>
    </citation>
    <scope>NUCLEOTIDE SEQUENCE [LARGE SCALE GENOMIC DNA]</scope>
    <source>
        <strain evidence="5 6">KCTC 22382</strain>
    </source>
</reference>
<evidence type="ECO:0000259" key="4">
    <source>
        <dbReference type="PROSITE" id="PS50887"/>
    </source>
</evidence>
<dbReference type="CDD" id="cd01949">
    <property type="entry name" value="GGDEF"/>
    <property type="match status" value="1"/>
</dbReference>
<gene>
    <name evidence="5" type="ORF">GM676_21745</name>
</gene>
<keyword evidence="3" id="KW-0472">Membrane</keyword>
<comment type="caution">
    <text evidence="5">The sequence shown here is derived from an EMBL/GenBank/DDBJ whole genome shotgun (WGS) entry which is preliminary data.</text>
</comment>
<dbReference type="AlphaFoldDB" id="A0A6L6PMG8"/>
<dbReference type="PANTHER" id="PTHR45138:SF9">
    <property type="entry name" value="DIGUANYLATE CYCLASE DGCM-RELATED"/>
    <property type="match status" value="1"/>
</dbReference>
<evidence type="ECO:0000313" key="5">
    <source>
        <dbReference type="EMBL" id="MTV40194.1"/>
    </source>
</evidence>
<accession>A0A6L6PMG8</accession>
<dbReference type="Pfam" id="PF00990">
    <property type="entry name" value="GGDEF"/>
    <property type="match status" value="1"/>
</dbReference>
<dbReference type="PROSITE" id="PS50887">
    <property type="entry name" value="GGDEF"/>
    <property type="match status" value="1"/>
</dbReference>
<organism evidence="5 6">
    <name type="scientific">Duganella radicis</name>
    <dbReference type="NCBI Taxonomy" id="551988"/>
    <lineage>
        <taxon>Bacteria</taxon>
        <taxon>Pseudomonadati</taxon>
        <taxon>Pseudomonadota</taxon>
        <taxon>Betaproteobacteria</taxon>
        <taxon>Burkholderiales</taxon>
        <taxon>Oxalobacteraceae</taxon>
        <taxon>Telluria group</taxon>
        <taxon>Duganella</taxon>
    </lineage>
</organism>
<feature type="transmembrane region" description="Helical" evidence="3">
    <location>
        <begin position="178"/>
        <end position="199"/>
    </location>
</feature>
<dbReference type="OrthoDB" id="9813903at2"/>
<feature type="transmembrane region" description="Helical" evidence="3">
    <location>
        <begin position="82"/>
        <end position="102"/>
    </location>
</feature>
<proteinExistence type="predicted"/>
<evidence type="ECO:0000256" key="1">
    <source>
        <dbReference type="ARBA" id="ARBA00012528"/>
    </source>
</evidence>
<dbReference type="InterPro" id="IPR050469">
    <property type="entry name" value="Diguanylate_Cyclase"/>
</dbReference>
<dbReference type="PANTHER" id="PTHR45138">
    <property type="entry name" value="REGULATORY COMPONENTS OF SENSORY TRANSDUCTION SYSTEM"/>
    <property type="match status" value="1"/>
</dbReference>
<sequence>MATLMAGAMSVVLYSAHLSFPKEIQGMREWSFGLLLLVAGAMFYNLGDSTYIPKMCANSVLIWALGFMLIGTEKFYELRPSWMLFHGIWLVSMLTIGYWLIFVPNFSYRVAAFSYLASIFYLRLIYLIWKHGEPHFSTRFFRALMIVQALVVLTRGVLASINGEAHINLLAIGPFQSIYLATGHFMILLMTVGFMTVCTRRLQTILERRSTLDPLTEVLNRRGFADIYAKEHALMRREGTFMTMLNIDIDYFKKINDCHGHAVGDRVLIDVAQVIAKALRASDHLARFGGEEFVVLLPATGLDRALHITERIQTALRAPRPDVPSYTVSVGVACQTSAEESLDGILVRADKALYCAKERGRDRYEIAPDAAFTGTGVPARHQDRARA</sequence>
<dbReference type="InterPro" id="IPR000160">
    <property type="entry name" value="GGDEF_dom"/>
</dbReference>
<dbReference type="Gene3D" id="3.30.70.270">
    <property type="match status" value="1"/>
</dbReference>
<dbReference type="SMART" id="SM00267">
    <property type="entry name" value="GGDEF"/>
    <property type="match status" value="1"/>
</dbReference>
<dbReference type="EMBL" id="WNKY01000030">
    <property type="protein sequence ID" value="MTV40194.1"/>
    <property type="molecule type" value="Genomic_DNA"/>
</dbReference>
<dbReference type="GO" id="GO:0052621">
    <property type="term" value="F:diguanylate cyclase activity"/>
    <property type="evidence" value="ECO:0007669"/>
    <property type="project" value="UniProtKB-EC"/>
</dbReference>
<feature type="domain" description="GGDEF" evidence="4">
    <location>
        <begin position="240"/>
        <end position="369"/>
    </location>
</feature>
<dbReference type="SUPFAM" id="SSF55073">
    <property type="entry name" value="Nucleotide cyclase"/>
    <property type="match status" value="1"/>
</dbReference>
<name>A0A6L6PMG8_9BURK</name>
<comment type="catalytic activity">
    <reaction evidence="2">
        <text>2 GTP = 3',3'-c-di-GMP + 2 diphosphate</text>
        <dbReference type="Rhea" id="RHEA:24898"/>
        <dbReference type="ChEBI" id="CHEBI:33019"/>
        <dbReference type="ChEBI" id="CHEBI:37565"/>
        <dbReference type="ChEBI" id="CHEBI:58805"/>
        <dbReference type="EC" id="2.7.7.65"/>
    </reaction>
</comment>
<feature type="transmembrane region" description="Helical" evidence="3">
    <location>
        <begin position="140"/>
        <end position="158"/>
    </location>
</feature>
<evidence type="ECO:0000256" key="3">
    <source>
        <dbReference type="SAM" id="Phobius"/>
    </source>
</evidence>
<dbReference type="EC" id="2.7.7.65" evidence="1"/>
<dbReference type="InterPro" id="IPR029787">
    <property type="entry name" value="Nucleotide_cyclase"/>
</dbReference>
<protein>
    <recommendedName>
        <fullName evidence="1">diguanylate cyclase</fullName>
        <ecNumber evidence="1">2.7.7.65</ecNumber>
    </recommendedName>
</protein>
<feature type="transmembrane region" description="Helical" evidence="3">
    <location>
        <begin position="108"/>
        <end position="128"/>
    </location>
</feature>
<dbReference type="NCBIfam" id="TIGR00254">
    <property type="entry name" value="GGDEF"/>
    <property type="match status" value="1"/>
</dbReference>
<evidence type="ECO:0000313" key="6">
    <source>
        <dbReference type="Proteomes" id="UP000475582"/>
    </source>
</evidence>